<evidence type="ECO:0000313" key="1">
    <source>
        <dbReference type="EMBL" id="KNZ48587.1"/>
    </source>
</evidence>
<dbReference type="Proteomes" id="UP000037035">
    <property type="component" value="Unassembled WGS sequence"/>
</dbReference>
<keyword evidence="2" id="KW-1185">Reference proteome</keyword>
<reference evidence="1 2" key="1">
    <citation type="submission" date="2015-08" db="EMBL/GenBank/DDBJ databases">
        <title>Next Generation Sequencing and Analysis of the Genome of Puccinia sorghi L Schw, the Causal Agent of Maize Common Rust.</title>
        <authorList>
            <person name="Rochi L."/>
            <person name="Burguener G."/>
            <person name="Darino M."/>
            <person name="Turjanski A."/>
            <person name="Kreff E."/>
            <person name="Dieguez M.J."/>
            <person name="Sacco F."/>
        </authorList>
    </citation>
    <scope>NUCLEOTIDE SEQUENCE [LARGE SCALE GENOMIC DNA]</scope>
    <source>
        <strain evidence="1 2">RO10H11247</strain>
    </source>
</reference>
<name>A0A0L6UJX8_9BASI</name>
<organism evidence="1 2">
    <name type="scientific">Puccinia sorghi</name>
    <dbReference type="NCBI Taxonomy" id="27349"/>
    <lineage>
        <taxon>Eukaryota</taxon>
        <taxon>Fungi</taxon>
        <taxon>Dikarya</taxon>
        <taxon>Basidiomycota</taxon>
        <taxon>Pucciniomycotina</taxon>
        <taxon>Pucciniomycetes</taxon>
        <taxon>Pucciniales</taxon>
        <taxon>Pucciniaceae</taxon>
        <taxon>Puccinia</taxon>
    </lineage>
</organism>
<proteinExistence type="predicted"/>
<comment type="caution">
    <text evidence="1">The sequence shown here is derived from an EMBL/GenBank/DDBJ whole genome shotgun (WGS) entry which is preliminary data.</text>
</comment>
<dbReference type="VEuPathDB" id="FungiDB:VP01_554g2"/>
<gene>
    <name evidence="1" type="ORF">VP01_554g2</name>
</gene>
<sequence length="346" mass="39231">MIFGRSLLTASANLRFALSVGVQIIQLLILEVTLIDPTNCQSSSSPLLSPSFSLSLTPNHPPFPPNNSPPHLYIAREQGSRHLHKSFASRSQSSFTCPQFLFAWNLQLNTHHCKEILLFPPFDVLSLAASGRPHCLTFSCRTFRISNCDSLPLFLIRFPHISQLLFICFFSGYPWIHPTSMLRPLFILELWQLDHNKQPPAIPRASCSFFWAGLSHKFSEACVLRGVAQPSDSVIPRVLFITTLLRTHQWFQSLYRSFHELRPHCKDIDCSATTRDLSTPRPFFLTRPPIPVSNRTHIVCSQFASSPSRFESRQNQLTHLEIVHVISITSFSLKITHLIGNHSPAN</sequence>
<protein>
    <submittedName>
        <fullName evidence="1">Uncharacterized protein</fullName>
    </submittedName>
</protein>
<evidence type="ECO:0000313" key="2">
    <source>
        <dbReference type="Proteomes" id="UP000037035"/>
    </source>
</evidence>
<dbReference type="EMBL" id="LAVV01010774">
    <property type="protein sequence ID" value="KNZ48587.1"/>
    <property type="molecule type" value="Genomic_DNA"/>
</dbReference>
<accession>A0A0L6UJX8</accession>
<dbReference type="AlphaFoldDB" id="A0A0L6UJX8"/>